<dbReference type="SUPFAM" id="SSF47090">
    <property type="entry name" value="PGBD-like"/>
    <property type="match status" value="2"/>
</dbReference>
<dbReference type="Gene3D" id="1.10.101.10">
    <property type="entry name" value="PGBD-like superfamily/PGBD"/>
    <property type="match status" value="2"/>
</dbReference>
<protein>
    <recommendedName>
        <fullName evidence="3">Peptidoglycan binding-like domain-containing protein</fullName>
    </recommendedName>
</protein>
<reference evidence="4 5" key="1">
    <citation type="submission" date="2018-11" db="EMBL/GenBank/DDBJ databases">
        <title>Draft genome sequence of Cellulomonas takizawaensis strain TKZ-21.</title>
        <authorList>
            <person name="Yamamura H."/>
            <person name="Hayashi T."/>
            <person name="Hamada M."/>
            <person name="Serisawa Y."/>
            <person name="Matsuyama K."/>
            <person name="Nakagawa Y."/>
            <person name="Otoguro M."/>
            <person name="Yanagida F."/>
            <person name="Hayakawa M."/>
        </authorList>
    </citation>
    <scope>NUCLEOTIDE SEQUENCE [LARGE SCALE GENOMIC DNA]</scope>
    <source>
        <strain evidence="4 5">TKZ-21</strain>
    </source>
</reference>
<evidence type="ECO:0000259" key="3">
    <source>
        <dbReference type="Pfam" id="PF01471"/>
    </source>
</evidence>
<feature type="domain" description="Peptidoglycan binding-like" evidence="3">
    <location>
        <begin position="302"/>
        <end position="352"/>
    </location>
</feature>
<comment type="caution">
    <text evidence="4">The sequence shown here is derived from an EMBL/GenBank/DDBJ whole genome shotgun (WGS) entry which is preliminary data.</text>
</comment>
<dbReference type="AlphaFoldDB" id="A0A401UWT5"/>
<name>A0A401UWT5_9CELL</name>
<organism evidence="4 5">
    <name type="scientific">Cellulomonas algicola</name>
    <dbReference type="NCBI Taxonomy" id="2071633"/>
    <lineage>
        <taxon>Bacteria</taxon>
        <taxon>Bacillati</taxon>
        <taxon>Actinomycetota</taxon>
        <taxon>Actinomycetes</taxon>
        <taxon>Micrococcales</taxon>
        <taxon>Cellulomonadaceae</taxon>
        <taxon>Cellulomonas</taxon>
    </lineage>
</organism>
<dbReference type="PROSITE" id="PS51257">
    <property type="entry name" value="PROKAR_LIPOPROTEIN"/>
    <property type="match status" value="1"/>
</dbReference>
<dbReference type="Proteomes" id="UP000288246">
    <property type="component" value="Unassembled WGS sequence"/>
</dbReference>
<evidence type="ECO:0000313" key="4">
    <source>
        <dbReference type="EMBL" id="GCD19146.1"/>
    </source>
</evidence>
<gene>
    <name evidence="4" type="ORF">CTKZ_07080</name>
</gene>
<proteinExistence type="predicted"/>
<feature type="domain" description="Peptidoglycan binding-like" evidence="3">
    <location>
        <begin position="232"/>
        <end position="282"/>
    </location>
</feature>
<evidence type="ECO:0000313" key="5">
    <source>
        <dbReference type="Proteomes" id="UP000288246"/>
    </source>
</evidence>
<accession>A0A401UWT5</accession>
<dbReference type="RefSeq" id="WP_235843289.1">
    <property type="nucleotide sequence ID" value="NZ_BHYL01000052.1"/>
</dbReference>
<feature type="signal peptide" evidence="2">
    <location>
        <begin position="1"/>
        <end position="25"/>
    </location>
</feature>
<keyword evidence="5" id="KW-1185">Reference proteome</keyword>
<sequence length="395" mass="39800">MGTRTWVRGGTVALLVALVAGCAQDEDEPSDLDRARADVTAKERALTEAQEASAAATEAFCASATGYIHALDRYGDLLVSTAPTVGDVVTAGDDLRAPRAQVVDDAQEAQTTHEAVTDAENDLAQARAALAELEASEAASGAPVEPVEPTTATATSLAPAELVERVRQADAELTAVKEGIGDDTPLAQASEQFDAAAVALEAAWLRLFVTTGCLADDQQAAAHEAFVAYTTTLQQSLTDAGYDTGPVDGVYGPQTVAAVEALQAAHGLPVTGTVDKATDAALRADLEAKGGAAATAAVATTAALQQTLHLLGYWDGPVDGTWTDALTQAVVALQTDLGVPATGVMDAATIAAAQAAVAAALAAGAPAQDAAPDDGPGDDASQDAAPDEESETDEG</sequence>
<feature type="compositionally biased region" description="Acidic residues" evidence="1">
    <location>
        <begin position="371"/>
        <end position="395"/>
    </location>
</feature>
<dbReference type="InterPro" id="IPR036365">
    <property type="entry name" value="PGBD-like_sf"/>
</dbReference>
<feature type="chain" id="PRO_5019518432" description="Peptidoglycan binding-like domain-containing protein" evidence="2">
    <location>
        <begin position="26"/>
        <end position="395"/>
    </location>
</feature>
<keyword evidence="2" id="KW-0732">Signal</keyword>
<feature type="region of interest" description="Disordered" evidence="1">
    <location>
        <begin position="362"/>
        <end position="395"/>
    </location>
</feature>
<dbReference type="EMBL" id="BHYL01000052">
    <property type="protein sequence ID" value="GCD19146.1"/>
    <property type="molecule type" value="Genomic_DNA"/>
</dbReference>
<dbReference type="Pfam" id="PF01471">
    <property type="entry name" value="PG_binding_1"/>
    <property type="match status" value="2"/>
</dbReference>
<evidence type="ECO:0000256" key="1">
    <source>
        <dbReference type="SAM" id="MobiDB-lite"/>
    </source>
</evidence>
<dbReference type="InterPro" id="IPR036366">
    <property type="entry name" value="PGBDSf"/>
</dbReference>
<evidence type="ECO:0000256" key="2">
    <source>
        <dbReference type="SAM" id="SignalP"/>
    </source>
</evidence>
<dbReference type="InterPro" id="IPR002477">
    <property type="entry name" value="Peptidoglycan-bd-like"/>
</dbReference>